<protein>
    <submittedName>
        <fullName evidence="1">Uncharacterized protein</fullName>
    </submittedName>
</protein>
<reference evidence="1 2" key="1">
    <citation type="journal article" date="1998" name="DNA Res.">
        <title>Complete sequence and gene organization of the genome of a hyper-thermophilic archaebacterium, Pyrococcus horikoshii OT3.</title>
        <authorList>
            <person name="Kawarabayasi Y."/>
            <person name="Sawada M."/>
            <person name="Horikawa H."/>
            <person name="Haikawa Y."/>
            <person name="Hino Y."/>
            <person name="Yamamoto S."/>
            <person name="Sekine M."/>
            <person name="Baba S."/>
            <person name="Kosugi H."/>
            <person name="Hosoyama A."/>
            <person name="Nagai Y."/>
            <person name="Sakai M."/>
            <person name="Ogura K."/>
            <person name="Otuka R."/>
            <person name="Nakazawa H."/>
            <person name="Takamiya M."/>
            <person name="Ohfuku Y."/>
            <person name="Funahashi T."/>
            <person name="Tanaka T."/>
            <person name="Kudoh Y."/>
            <person name="Yamazaki J."/>
            <person name="Kushida N."/>
            <person name="Oguchi A."/>
            <person name="Aoki K."/>
            <person name="Nakamura Y."/>
            <person name="Robb T.F."/>
            <person name="Horikoshi K."/>
            <person name="Masuchi Y."/>
            <person name="Shizuya H."/>
            <person name="Kikuchi H."/>
        </authorList>
    </citation>
    <scope>NUCLEOTIDE SEQUENCE [LARGE SCALE GENOMIC DNA]</scope>
    <source>
        <strain evidence="2">ATCC 700860 / DSM 12428 / JCM 9974 / NBRC 100139 / OT-3</strain>
    </source>
</reference>
<proteinExistence type="predicted"/>
<dbReference type="KEGG" id="pho:PH0817"/>
<gene>
    <name evidence="1" type="ordered locus">PH0817</name>
</gene>
<evidence type="ECO:0000313" key="2">
    <source>
        <dbReference type="Proteomes" id="UP000000752"/>
    </source>
</evidence>
<evidence type="ECO:0000313" key="1">
    <source>
        <dbReference type="EMBL" id="BAA29910.1"/>
    </source>
</evidence>
<dbReference type="PIR" id="D71131">
    <property type="entry name" value="D71131"/>
</dbReference>
<organism evidence="1 2">
    <name type="scientific">Pyrococcus horikoshii (strain ATCC 700860 / DSM 12428 / JCM 9974 / NBRC 100139 / OT-3)</name>
    <dbReference type="NCBI Taxonomy" id="70601"/>
    <lineage>
        <taxon>Archaea</taxon>
        <taxon>Methanobacteriati</taxon>
        <taxon>Methanobacteriota</taxon>
        <taxon>Thermococci</taxon>
        <taxon>Thermococcales</taxon>
        <taxon>Thermococcaceae</taxon>
        <taxon>Pyrococcus</taxon>
    </lineage>
</organism>
<dbReference type="STRING" id="70601.gene:9377767"/>
<keyword evidence="2" id="KW-1185">Reference proteome</keyword>
<dbReference type="EnsemblBacteria" id="BAA29910">
    <property type="protein sequence ID" value="BAA29910"/>
    <property type="gene ID" value="BAA29910"/>
</dbReference>
<dbReference type="EMBL" id="BA000001">
    <property type="protein sequence ID" value="BAA29910.1"/>
    <property type="molecule type" value="Genomic_DNA"/>
</dbReference>
<dbReference type="AlphaFoldDB" id="O58547"/>
<dbReference type="eggNOG" id="arCOG07698">
    <property type="taxonomic scope" value="Archaea"/>
</dbReference>
<dbReference type="Proteomes" id="UP000000752">
    <property type="component" value="Chromosome"/>
</dbReference>
<sequence length="153" mass="17618">MKYMPFPPFHSKPCDRVVEVENAEKAIKLVRNALPLFRVGKPLIKPDGVDVPILYLNFAIDRLHYDPKKERPLPKGCPRSSRAGEVGEIEEKVEKILEEAKILPAAEFREPENCWIVPVAWKSFIILHIRVSADGKEIIPDYRLTEEIRRHGL</sequence>
<name>O58547_PYRHO</name>
<accession>O58547</accession>